<feature type="domain" description="Tripeptidyl-peptidase II first Ig-like" evidence="17">
    <location>
        <begin position="1008"/>
        <end position="1124"/>
    </location>
</feature>
<dbReference type="InterPro" id="IPR036852">
    <property type="entry name" value="Peptidase_S8/S53_dom_sf"/>
</dbReference>
<dbReference type="SUPFAM" id="SSF47954">
    <property type="entry name" value="Cyclin-like"/>
    <property type="match status" value="1"/>
</dbReference>
<gene>
    <name evidence="19" type="primary">WBGene00113345</name>
</gene>
<keyword evidence="20" id="KW-1185">Reference proteome</keyword>
<dbReference type="PRINTS" id="PR00723">
    <property type="entry name" value="SUBTILISIN"/>
</dbReference>
<protein>
    <recommendedName>
        <fullName evidence="4">Tripeptidyl-peptidase 2</fullName>
        <ecNumber evidence="3">3.4.14.10</ecNumber>
    </recommendedName>
    <alternativeName>
        <fullName evidence="9">Tripeptidyl aminopeptidase</fullName>
    </alternativeName>
</protein>
<evidence type="ECO:0000313" key="19">
    <source>
        <dbReference type="EnsemblMetazoa" id="PPA23791.1"/>
    </source>
</evidence>
<dbReference type="Gene3D" id="1.25.40.710">
    <property type="match status" value="1"/>
</dbReference>
<dbReference type="Pfam" id="PF21223">
    <property type="entry name" value="TPPII_Ig-like-1"/>
    <property type="match status" value="1"/>
</dbReference>
<feature type="region of interest" description="Disordered" evidence="11">
    <location>
        <begin position="1628"/>
        <end position="1658"/>
    </location>
</feature>
<dbReference type="SUPFAM" id="SSF52743">
    <property type="entry name" value="Subtilisin-like"/>
    <property type="match status" value="1"/>
</dbReference>
<reference evidence="20" key="1">
    <citation type="journal article" date="2008" name="Nat. Genet.">
        <title>The Pristionchus pacificus genome provides a unique perspective on nematode lifestyle and parasitism.</title>
        <authorList>
            <person name="Dieterich C."/>
            <person name="Clifton S.W."/>
            <person name="Schuster L.N."/>
            <person name="Chinwalla A."/>
            <person name="Delehaunty K."/>
            <person name="Dinkelacker I."/>
            <person name="Fulton L."/>
            <person name="Fulton R."/>
            <person name="Godfrey J."/>
            <person name="Minx P."/>
            <person name="Mitreva M."/>
            <person name="Roeseler W."/>
            <person name="Tian H."/>
            <person name="Witte H."/>
            <person name="Yang S.P."/>
            <person name="Wilson R.K."/>
            <person name="Sommer R.J."/>
        </authorList>
    </citation>
    <scope>NUCLEOTIDE SEQUENCE [LARGE SCALE GENOMIC DNA]</scope>
    <source>
        <strain evidence="20">PS312</strain>
    </source>
</reference>
<dbReference type="PROSITE" id="PS51892">
    <property type="entry name" value="SUBTILASE"/>
    <property type="match status" value="1"/>
</dbReference>
<dbReference type="InterPro" id="IPR048384">
    <property type="entry name" value="TPPII_GBD"/>
</dbReference>
<feature type="active site" description="Charge relay system" evidence="10">
    <location>
        <position position="492"/>
    </location>
</feature>
<comment type="similarity">
    <text evidence="2 10">Belongs to the peptidase S8 family.</text>
</comment>
<keyword evidence="12" id="KW-1133">Transmembrane helix</keyword>
<dbReference type="EC" id="3.4.14.10" evidence="3"/>
<evidence type="ECO:0000256" key="13">
    <source>
        <dbReference type="SAM" id="SignalP"/>
    </source>
</evidence>
<dbReference type="PANTHER" id="PTHR43806">
    <property type="entry name" value="PEPTIDASE S8"/>
    <property type="match status" value="1"/>
</dbReference>
<evidence type="ECO:0000256" key="3">
    <source>
        <dbReference type="ARBA" id="ARBA00012462"/>
    </source>
</evidence>
<evidence type="ECO:0000256" key="8">
    <source>
        <dbReference type="ARBA" id="ARBA00022825"/>
    </source>
</evidence>
<dbReference type="Gene3D" id="3.40.50.200">
    <property type="entry name" value="Peptidase S8/S53 domain"/>
    <property type="match status" value="2"/>
</dbReference>
<dbReference type="InterPro" id="IPR015500">
    <property type="entry name" value="Peptidase_S8_subtilisin-rel"/>
</dbReference>
<dbReference type="InterPro" id="IPR023828">
    <property type="entry name" value="Peptidase_S8_Ser-AS"/>
</dbReference>
<reference evidence="19" key="2">
    <citation type="submission" date="2022-06" db="UniProtKB">
        <authorList>
            <consortium name="EnsemblMetazoa"/>
        </authorList>
    </citation>
    <scope>IDENTIFICATION</scope>
    <source>
        <strain evidence="19">PS312</strain>
    </source>
</reference>
<feature type="active site" description="Charge relay system" evidence="10">
    <location>
        <position position="932"/>
    </location>
</feature>
<dbReference type="FunFam" id="3.40.50.200:FF:000039">
    <property type="entry name" value="Predicted protein"/>
    <property type="match status" value="1"/>
</dbReference>
<dbReference type="Proteomes" id="UP000005239">
    <property type="component" value="Unassembled WGS sequence"/>
</dbReference>
<keyword evidence="13" id="KW-0732">Signal</keyword>
<evidence type="ECO:0000256" key="9">
    <source>
        <dbReference type="ARBA" id="ARBA00032232"/>
    </source>
</evidence>
<keyword evidence="5" id="KW-0031">Aminopeptidase</keyword>
<dbReference type="Gene3D" id="2.60.40.3170">
    <property type="match status" value="1"/>
</dbReference>
<dbReference type="InterPro" id="IPR036915">
    <property type="entry name" value="Cyclin-like_sf"/>
</dbReference>
<feature type="signal peptide" evidence="13">
    <location>
        <begin position="1"/>
        <end position="21"/>
    </location>
</feature>
<accession>A0A8R1UEK5</accession>
<dbReference type="InterPro" id="IPR022232">
    <property type="entry name" value="TPPII_C_art"/>
</dbReference>
<dbReference type="PANTHER" id="PTHR43806:SF14">
    <property type="entry name" value="TRIPEPTIDYL-PEPTIDASE 2"/>
    <property type="match status" value="1"/>
</dbReference>
<feature type="domain" description="Tripeptidyl-peptidase II galactose-binding" evidence="18">
    <location>
        <begin position="1143"/>
        <end position="1225"/>
    </location>
</feature>
<evidence type="ECO:0000256" key="2">
    <source>
        <dbReference type="ARBA" id="ARBA00011073"/>
    </source>
</evidence>
<dbReference type="InterPro" id="IPR048383">
    <property type="entry name" value="TPPII_Ig-like-1"/>
</dbReference>
<dbReference type="Pfam" id="PF00082">
    <property type="entry name" value="Peptidase_S8"/>
    <property type="match status" value="1"/>
</dbReference>
<keyword evidence="8 10" id="KW-0720">Serine protease</keyword>
<dbReference type="InterPro" id="IPR046940">
    <property type="entry name" value="TPPII_Ig-like_sf"/>
</dbReference>
<evidence type="ECO:0000259" key="17">
    <source>
        <dbReference type="Pfam" id="PF21223"/>
    </source>
</evidence>
<evidence type="ECO:0000259" key="16">
    <source>
        <dbReference type="Pfam" id="PF12583"/>
    </source>
</evidence>
<name>A0A2A6BF85_PRIPA</name>
<feature type="domain" description="Tripeptidyl peptidase II second Ig-like" evidence="15">
    <location>
        <begin position="1269"/>
        <end position="1454"/>
    </location>
</feature>
<dbReference type="EnsemblMetazoa" id="PPA23791.1">
    <property type="protein sequence ID" value="PPA23791.1"/>
    <property type="gene ID" value="WBGene00113345"/>
</dbReference>
<dbReference type="InterPro" id="IPR000209">
    <property type="entry name" value="Peptidase_S8/S53_dom"/>
</dbReference>
<keyword evidence="12" id="KW-0812">Transmembrane</keyword>
<dbReference type="InterPro" id="IPR022229">
    <property type="entry name" value="TPPII_Ig-like-2"/>
</dbReference>
<dbReference type="PROSITE" id="PS00138">
    <property type="entry name" value="SUBTILASE_SER"/>
    <property type="match status" value="1"/>
</dbReference>
<evidence type="ECO:0000256" key="5">
    <source>
        <dbReference type="ARBA" id="ARBA00022438"/>
    </source>
</evidence>
<evidence type="ECO:0000256" key="6">
    <source>
        <dbReference type="ARBA" id="ARBA00022670"/>
    </source>
</evidence>
<dbReference type="GO" id="GO:0004177">
    <property type="term" value="F:aminopeptidase activity"/>
    <property type="evidence" value="ECO:0007669"/>
    <property type="project" value="UniProtKB-KW"/>
</dbReference>
<dbReference type="GO" id="GO:0004252">
    <property type="term" value="F:serine-type endopeptidase activity"/>
    <property type="evidence" value="ECO:0007669"/>
    <property type="project" value="UniProtKB-UniRule"/>
</dbReference>
<evidence type="ECO:0000256" key="4">
    <source>
        <dbReference type="ARBA" id="ARBA00020244"/>
    </source>
</evidence>
<sequence length="1759" mass="194002">MYSPLLISLLLSISFPLSVNGVDEELGGSSVSGLAVTCYKELEECISECQQSCYVVDHCNDSPSEMVACAPNTMQMILLTFGLVGVPGMIVLTLVFVVFILVHLYMSLMQLPVFANISCDASGSQSLLVDANFAEKTGTLHKDYIGDWVAELKSLNKTRMDECDDYGQIYLTRETVEYMFTLCIRLRMPIEVRFMATSIFDRFMRVHTQQMIDFLANIDMNSTKKREEWDGVETNMSRQLTLRICSAIQIASKIVSYHDSLSTNQICKCLRMLGTPYTKSAILKSEIRLLKAVDYEIPPTQVVYAESILKLFSLTKRTNIKVNSVWSFMCILLDVVLMEGDTIYNNLIRTVLDDISIVSQTQRNRLKSDWILLATALVCAGCCCHYGFQVGDSVSVELEDICQIPAKDTSELAIAILEVARGKEDLLRPSINRQVTPPPTKRFGSSPSTPEGNCSLDFPVHALMPTKETQQEAFLAKYPHYDGRGVLMAILDTGVDPALPGMQVTSTGERKLVDVMDLTGAGDVDTSTVKTSCDGVIEGLTGTKLKIPDTWTNPSGKYHIGSKPLYELYPKGLLTLVRKETKDEKWKSCHQLATADALKQLTSHEDTVGATTEKLKDKLERENLVAQLEFLRSQDKVEDKGPVMDVITWNDGKKWMSCLDTSLKGDLASCKPMASFRVNGEYGTLTPKGMPLPPLSSAIPSIADDLTYNFSISSNGNLTEICVPTGSHGSHVANIAGGFFPDDKAKNGLAPGVKIVSMNIGDGRLSSMETGQALTRAFDACAQMGVDIVNMSFGEYAHIPDQGRVIDQLKKLVEKHGVVFVSSAGNNGPALSTVGAPGGTTSTVLGVSAFLTPDMADPMYGIYSKNVPNNLFGWSSRGPSVEITFFNCALFESLPILSADGSLGVSISAPGAAVTGVPKYCRKTNQLMNGTSMSSPNAAGAISCLISARKAEGAKPSVPQIRLALENTGKETGEYDKLSIGNGLVQIDSAYEWLKALPKGVLPDTIKSFDVKCVRSSLPTQRGIYLRDAVDTSAIQEFAVTVQPLFGEQEATDGVNFERLLRVSCKDSFVRCASTLILNNQPCKIMVEVDPTQLPPNQLHYSEIELFDAEFPSLGPIVRIPVTITKPLELTTVSHSFDALTRPGIPIRNFIKVPEGATAALIRLKNIDRVPKESFVIHCTQLLPHKSMRESETHRNILGDQTELKRAFNVVGGKTLEICLVRTWAREKKEVAARVEIEFVGISSSPSIALSNANLVNGFQLKAWEKGPVEIQPTLSLKQFVQVVKPFEVKLQALTDRDVFHDGTTIHRLLLNYKLNVAKGGDFQMELGGLTDYLYEAPLDCMLVQIFSATKEFVGASSSYPGRYTHKLDKGEYRIQVQLRHANENVLDRLRDTPLSVINKLSSSISLDLYTSPIALVEGDASKKVSSTASILPASHSTNYYVPHVADEKMPKGVSGGSFFRGTMMPYGDTAYSSVAGVGIPVVFTINEYGKRQTKTLAPVTLTPPKKSIEQEMSDAFRDVQIEWIEKSKEDKAGEALYEKLIVDFPSHLPVHLAMLRRLSNKKKVRRRRRREEEGVIPYQRTSDDHSKIISITSKILELTKPNEVLQWMGAKHDNDEEGMALKTERLQEEKKEGENGCESTPPSQPSTPRKENTPVKNDSIVVTEAQLSALIKELYQWIDPSDAKALLITAKYAATQGHFGKCLKHLQKLVDETNSNGKDAKQHELLIADICDYLGLYHISQLHRNRIQCRHRPTFRLF</sequence>
<feature type="active site" description="Charge relay system" evidence="10">
    <location>
        <position position="728"/>
    </location>
</feature>
<accession>A0A2A6BF85</accession>
<dbReference type="FunFam" id="2.20.25.690:FF:000004">
    <property type="entry name" value="Chromosome 1, whole genome shotgun sequence"/>
    <property type="match status" value="1"/>
</dbReference>
<dbReference type="Gene3D" id="1.10.472.10">
    <property type="entry name" value="Cyclin-like"/>
    <property type="match status" value="1"/>
</dbReference>
<evidence type="ECO:0000256" key="10">
    <source>
        <dbReference type="PROSITE-ProRule" id="PRU01240"/>
    </source>
</evidence>
<keyword evidence="6 10" id="KW-0645">Protease</keyword>
<evidence type="ECO:0000256" key="12">
    <source>
        <dbReference type="SAM" id="Phobius"/>
    </source>
</evidence>
<feature type="region of interest" description="Disordered" evidence="11">
    <location>
        <begin position="430"/>
        <end position="451"/>
    </location>
</feature>
<dbReference type="CDD" id="cd20541">
    <property type="entry name" value="CYCLIN_CNTD1"/>
    <property type="match status" value="1"/>
</dbReference>
<evidence type="ECO:0000256" key="7">
    <source>
        <dbReference type="ARBA" id="ARBA00022801"/>
    </source>
</evidence>
<feature type="domain" description="Tripeptidyl peptidase II C-terminal" evidence="16">
    <location>
        <begin position="1506"/>
        <end position="1563"/>
    </location>
</feature>
<dbReference type="InterPro" id="IPR050131">
    <property type="entry name" value="Peptidase_S8_subtilisin-like"/>
</dbReference>
<dbReference type="GO" id="GO:0005829">
    <property type="term" value="C:cytosol"/>
    <property type="evidence" value="ECO:0000318"/>
    <property type="project" value="GO_Central"/>
</dbReference>
<evidence type="ECO:0000259" key="18">
    <source>
        <dbReference type="Pfam" id="PF21316"/>
    </source>
</evidence>
<dbReference type="GO" id="GO:0006508">
    <property type="term" value="P:proteolysis"/>
    <property type="evidence" value="ECO:0007669"/>
    <property type="project" value="UniProtKB-KW"/>
</dbReference>
<dbReference type="Pfam" id="PF12580">
    <property type="entry name" value="TPPII"/>
    <property type="match status" value="1"/>
</dbReference>
<dbReference type="Pfam" id="PF21316">
    <property type="entry name" value="TPPII_GBD"/>
    <property type="match status" value="1"/>
</dbReference>
<dbReference type="Pfam" id="PF12583">
    <property type="entry name" value="TPPII_C"/>
    <property type="match status" value="1"/>
</dbReference>
<feature type="domain" description="Peptidase S8/S53" evidence="14">
    <location>
        <begin position="483"/>
        <end position="970"/>
    </location>
</feature>
<evidence type="ECO:0000313" key="20">
    <source>
        <dbReference type="Proteomes" id="UP000005239"/>
    </source>
</evidence>
<dbReference type="InterPro" id="IPR046939">
    <property type="entry name" value="TPPII_C_sf"/>
</dbReference>
<evidence type="ECO:0000259" key="14">
    <source>
        <dbReference type="Pfam" id="PF00082"/>
    </source>
</evidence>
<feature type="chain" id="PRO_5043691423" description="Tripeptidyl-peptidase 2" evidence="13">
    <location>
        <begin position="22"/>
        <end position="1759"/>
    </location>
</feature>
<organism evidence="19 20">
    <name type="scientific">Pristionchus pacificus</name>
    <name type="common">Parasitic nematode worm</name>
    <dbReference type="NCBI Taxonomy" id="54126"/>
    <lineage>
        <taxon>Eukaryota</taxon>
        <taxon>Metazoa</taxon>
        <taxon>Ecdysozoa</taxon>
        <taxon>Nematoda</taxon>
        <taxon>Chromadorea</taxon>
        <taxon>Rhabditida</taxon>
        <taxon>Rhabditina</taxon>
        <taxon>Diplogasteromorpha</taxon>
        <taxon>Diplogasteroidea</taxon>
        <taxon>Neodiplogasteridae</taxon>
        <taxon>Pristionchus</taxon>
    </lineage>
</organism>
<comment type="catalytic activity">
    <reaction evidence="1">
        <text>Release of an N-terminal tripeptide from a polypeptide.</text>
        <dbReference type="EC" id="3.4.14.10"/>
    </reaction>
</comment>
<keyword evidence="7 10" id="KW-0378">Hydrolase</keyword>
<evidence type="ECO:0000259" key="15">
    <source>
        <dbReference type="Pfam" id="PF12580"/>
    </source>
</evidence>
<dbReference type="Gene3D" id="2.20.25.690">
    <property type="match status" value="1"/>
</dbReference>
<proteinExistence type="inferred from homology"/>
<keyword evidence="12" id="KW-0472">Membrane</keyword>
<evidence type="ECO:0000256" key="1">
    <source>
        <dbReference type="ARBA" id="ARBA00001910"/>
    </source>
</evidence>
<feature type="transmembrane region" description="Helical" evidence="12">
    <location>
        <begin position="76"/>
        <end position="102"/>
    </location>
</feature>
<dbReference type="GO" id="GO:0008240">
    <property type="term" value="F:tripeptidyl-peptidase activity"/>
    <property type="evidence" value="ECO:0000318"/>
    <property type="project" value="GO_Central"/>
</dbReference>
<evidence type="ECO:0000256" key="11">
    <source>
        <dbReference type="SAM" id="MobiDB-lite"/>
    </source>
</evidence>